<dbReference type="GO" id="GO:0016020">
    <property type="term" value="C:membrane"/>
    <property type="evidence" value="ECO:0007669"/>
    <property type="project" value="UniProtKB-SubCell"/>
</dbReference>
<name>A0A4R7RWG1_9BACT</name>
<dbReference type="PROSITE" id="PS50056">
    <property type="entry name" value="TYR_PHOSPHATASE_2"/>
    <property type="match status" value="1"/>
</dbReference>
<evidence type="ECO:0000256" key="2">
    <source>
        <dbReference type="ARBA" id="ARBA00022912"/>
    </source>
</evidence>
<feature type="domain" description="Tyrosine specific protein phosphatases" evidence="4">
    <location>
        <begin position="363"/>
        <end position="430"/>
    </location>
</feature>
<dbReference type="PANTHER" id="PTHR47216">
    <property type="match status" value="1"/>
</dbReference>
<gene>
    <name evidence="5" type="ORF">EI77_02948</name>
</gene>
<dbReference type="PROSITE" id="PS00383">
    <property type="entry name" value="TYR_PHOSPHATASE_1"/>
    <property type="match status" value="1"/>
</dbReference>
<dbReference type="InterPro" id="IPR020422">
    <property type="entry name" value="TYR_PHOSPHATASE_DUAL_dom"/>
</dbReference>
<evidence type="ECO:0000256" key="1">
    <source>
        <dbReference type="ARBA" id="ARBA00022801"/>
    </source>
</evidence>
<comment type="caution">
    <text evidence="5">The sequence shown here is derived from an EMBL/GenBank/DDBJ whole genome shotgun (WGS) entry which is preliminary data.</text>
</comment>
<keyword evidence="2" id="KW-0904">Protein phosphatase</keyword>
<dbReference type="InterPro" id="IPR029021">
    <property type="entry name" value="Prot-tyrosine_phosphatase-like"/>
</dbReference>
<dbReference type="Pfam" id="PF14378">
    <property type="entry name" value="PAP2_3"/>
    <property type="match status" value="1"/>
</dbReference>
<feature type="transmembrane region" description="Helical" evidence="3">
    <location>
        <begin position="244"/>
        <end position="267"/>
    </location>
</feature>
<accession>A0A4R7RWG1</accession>
<feature type="transmembrane region" description="Helical" evidence="3">
    <location>
        <begin position="191"/>
        <end position="208"/>
    </location>
</feature>
<feature type="transmembrane region" description="Helical" evidence="3">
    <location>
        <begin position="16"/>
        <end position="34"/>
    </location>
</feature>
<dbReference type="GO" id="GO:0004721">
    <property type="term" value="F:phosphoprotein phosphatase activity"/>
    <property type="evidence" value="ECO:0007669"/>
    <property type="project" value="UniProtKB-KW"/>
</dbReference>
<dbReference type="InterPro" id="IPR000387">
    <property type="entry name" value="Tyr_Pase_dom"/>
</dbReference>
<feature type="transmembrane region" description="Helical" evidence="3">
    <location>
        <begin position="220"/>
        <end position="238"/>
    </location>
</feature>
<dbReference type="EMBL" id="SOCA01000005">
    <property type="protein sequence ID" value="TDU69296.1"/>
    <property type="molecule type" value="Genomic_DNA"/>
</dbReference>
<organism evidence="5 6">
    <name type="scientific">Prosthecobacter fusiformis</name>
    <dbReference type="NCBI Taxonomy" id="48464"/>
    <lineage>
        <taxon>Bacteria</taxon>
        <taxon>Pseudomonadati</taxon>
        <taxon>Verrucomicrobiota</taxon>
        <taxon>Verrucomicrobiia</taxon>
        <taxon>Verrucomicrobiales</taxon>
        <taxon>Verrucomicrobiaceae</taxon>
        <taxon>Prosthecobacter</taxon>
    </lineage>
</organism>
<proteinExistence type="predicted"/>
<dbReference type="Proteomes" id="UP000295662">
    <property type="component" value="Unassembled WGS sequence"/>
</dbReference>
<dbReference type="Gene3D" id="3.90.190.10">
    <property type="entry name" value="Protein tyrosine phosphatase superfamily"/>
    <property type="match status" value="1"/>
</dbReference>
<feature type="transmembrane region" description="Helical" evidence="3">
    <location>
        <begin position="95"/>
        <end position="117"/>
    </location>
</feature>
<keyword evidence="1" id="KW-0378">Hydrolase</keyword>
<dbReference type="RefSeq" id="WP_133795987.1">
    <property type="nucleotide sequence ID" value="NZ_SOCA01000005.1"/>
</dbReference>
<evidence type="ECO:0000259" key="4">
    <source>
        <dbReference type="PROSITE" id="PS50056"/>
    </source>
</evidence>
<evidence type="ECO:0000313" key="6">
    <source>
        <dbReference type="Proteomes" id="UP000295662"/>
    </source>
</evidence>
<dbReference type="InterPro" id="IPR026841">
    <property type="entry name" value="Aur1/Ipt1"/>
</dbReference>
<evidence type="ECO:0000256" key="3">
    <source>
        <dbReference type="SAM" id="Phobius"/>
    </source>
</evidence>
<dbReference type="AlphaFoldDB" id="A0A4R7RWG1"/>
<keyword evidence="3" id="KW-1133">Transmembrane helix</keyword>
<dbReference type="InterPro" id="IPR016130">
    <property type="entry name" value="Tyr_Pase_AS"/>
</dbReference>
<dbReference type="SUPFAM" id="SSF52799">
    <property type="entry name" value="(Phosphotyrosine protein) phosphatases II"/>
    <property type="match status" value="1"/>
</dbReference>
<sequence>MPLKTTNRAVSQRPSFFQAALVSAWTSLVFLVIYNGSNWITGLRPDVQTAAFAWERMFPVVEWMIIPYWSLDAFFVVAPFLCSDKNELTVLRKRLVWTNLIAAACFLIIPLELAWARPKITEGMFASWFGAIQAMDAPHNLFPSLHIVLRTIMAVHYARHSSGVWRTVLHLWFSLIGVSTLLTWQHHLVDVLGGFLLAAVIFHVIPDVQGGKAGGNKRIGFYYLACTVLLLFACRLNMPWTLVLSWPAAALGTVSAAYFGAGAAVLGKKGGRLPAMTRWLLAPWLLGQEISWWWYRRQSAEWDALTPRVWMGSIPDHESAYALLKAGVTDVLDMTAEFEAPMAFRRLEGYKNLAVADLTAPTQEQLQMAAAFIDRGRMNGIVFVHCKAGYSRTAAAVGAWLLQSGGTTEAALRQMKEVRPGMIIRPEVVKALRELESSMMAPGRAS</sequence>
<dbReference type="OrthoDB" id="194849at2"/>
<feature type="transmembrane region" description="Helical" evidence="3">
    <location>
        <begin position="167"/>
        <end position="185"/>
    </location>
</feature>
<protein>
    <submittedName>
        <fullName evidence="5">PAP2 superfamily protein</fullName>
    </submittedName>
</protein>
<evidence type="ECO:0000313" key="5">
    <source>
        <dbReference type="EMBL" id="TDU69296.1"/>
    </source>
</evidence>
<feature type="transmembrane region" description="Helical" evidence="3">
    <location>
        <begin position="137"/>
        <end position="155"/>
    </location>
</feature>
<dbReference type="SMART" id="SM00195">
    <property type="entry name" value="DSPc"/>
    <property type="match status" value="1"/>
</dbReference>
<reference evidence="5 6" key="1">
    <citation type="submission" date="2019-03" db="EMBL/GenBank/DDBJ databases">
        <title>Genomic Encyclopedia of Archaeal and Bacterial Type Strains, Phase II (KMG-II): from individual species to whole genera.</title>
        <authorList>
            <person name="Goeker M."/>
        </authorList>
    </citation>
    <scope>NUCLEOTIDE SEQUENCE [LARGE SCALE GENOMIC DNA]</scope>
    <source>
        <strain evidence="5 6">ATCC 25309</strain>
    </source>
</reference>
<feature type="transmembrane region" description="Helical" evidence="3">
    <location>
        <begin position="65"/>
        <end position="83"/>
    </location>
</feature>
<dbReference type="Pfam" id="PF00782">
    <property type="entry name" value="DSPc"/>
    <property type="match status" value="1"/>
</dbReference>
<keyword evidence="6" id="KW-1185">Reference proteome</keyword>
<keyword evidence="3" id="KW-0472">Membrane</keyword>
<keyword evidence="3" id="KW-0812">Transmembrane</keyword>
<dbReference type="PANTHER" id="PTHR47216:SF4">
    <property type="entry name" value="OS01G0859400 PROTEIN"/>
    <property type="match status" value="1"/>
</dbReference>
<dbReference type="InterPro" id="IPR000340">
    <property type="entry name" value="Dual-sp_phosphatase_cat-dom"/>
</dbReference>
<dbReference type="CDD" id="cd03386">
    <property type="entry name" value="PAP2_Aur1_like"/>
    <property type="match status" value="1"/>
</dbReference>